<dbReference type="GO" id="GO:0003676">
    <property type="term" value="F:nucleic acid binding"/>
    <property type="evidence" value="ECO:0007669"/>
    <property type="project" value="InterPro"/>
</dbReference>
<dbReference type="EMBL" id="JAAABJ010000629">
    <property type="protein sequence ID" value="NAW51869.1"/>
    <property type="molecule type" value="Genomic_DNA"/>
</dbReference>
<organism evidence="7 8">
    <name type="scientific">Elizabethkingia argenteiflava</name>
    <dbReference type="NCBI Taxonomy" id="2681556"/>
    <lineage>
        <taxon>Bacteria</taxon>
        <taxon>Pseudomonadati</taxon>
        <taxon>Bacteroidota</taxon>
        <taxon>Flavobacteriia</taxon>
        <taxon>Flavobacteriales</taxon>
        <taxon>Weeksellaceae</taxon>
        <taxon>Elizabethkingia</taxon>
    </lineage>
</organism>
<keyword evidence="3" id="KW-0255">Endonuclease</keyword>
<keyword evidence="4" id="KW-0378">Hydrolase</keyword>
<evidence type="ECO:0000256" key="2">
    <source>
        <dbReference type="ARBA" id="ARBA00022723"/>
    </source>
</evidence>
<evidence type="ECO:0000313" key="8">
    <source>
        <dbReference type="Proteomes" id="UP000553459"/>
    </source>
</evidence>
<name>A0A845PUI0_9FLAO</name>
<proteinExistence type="predicted"/>
<keyword evidence="8" id="KW-1185">Reference proteome</keyword>
<protein>
    <submittedName>
        <fullName evidence="7">S1/P1 Nuclease</fullName>
    </submittedName>
</protein>
<dbReference type="InterPro" id="IPR003154">
    <property type="entry name" value="S1/P1nuclease"/>
</dbReference>
<dbReference type="PANTHER" id="PTHR33146">
    <property type="entry name" value="ENDONUCLEASE 4"/>
    <property type="match status" value="1"/>
</dbReference>
<dbReference type="Gene3D" id="1.10.575.10">
    <property type="entry name" value="P1 Nuclease"/>
    <property type="match status" value="1"/>
</dbReference>
<dbReference type="PANTHER" id="PTHR33146:SF26">
    <property type="entry name" value="ENDONUCLEASE 4"/>
    <property type="match status" value="1"/>
</dbReference>
<gene>
    <name evidence="7" type="ORF">GNY06_11005</name>
</gene>
<dbReference type="AlphaFoldDB" id="A0A845PUI0"/>
<evidence type="ECO:0000256" key="4">
    <source>
        <dbReference type="ARBA" id="ARBA00022801"/>
    </source>
</evidence>
<dbReference type="Proteomes" id="UP000553459">
    <property type="component" value="Unassembled WGS sequence"/>
</dbReference>
<keyword evidence="6" id="KW-0325">Glycoprotein</keyword>
<dbReference type="RefSeq" id="WP_166520118.1">
    <property type="nucleotide sequence ID" value="NZ_JAAABJ010000629.1"/>
</dbReference>
<keyword evidence="1" id="KW-0540">Nuclease</keyword>
<dbReference type="Pfam" id="PF02265">
    <property type="entry name" value="S1-P1_nuclease"/>
    <property type="match status" value="1"/>
</dbReference>
<dbReference type="GO" id="GO:0046872">
    <property type="term" value="F:metal ion binding"/>
    <property type="evidence" value="ECO:0007669"/>
    <property type="project" value="UniProtKB-KW"/>
</dbReference>
<evidence type="ECO:0000256" key="5">
    <source>
        <dbReference type="ARBA" id="ARBA00023157"/>
    </source>
</evidence>
<accession>A0A845PUI0</accession>
<dbReference type="SUPFAM" id="SSF48537">
    <property type="entry name" value="Phospholipase C/P1 nuclease"/>
    <property type="match status" value="1"/>
</dbReference>
<dbReference type="GO" id="GO:0004519">
    <property type="term" value="F:endonuclease activity"/>
    <property type="evidence" value="ECO:0007669"/>
    <property type="project" value="UniProtKB-KW"/>
</dbReference>
<keyword evidence="5" id="KW-1015">Disulfide bond</keyword>
<evidence type="ECO:0000256" key="3">
    <source>
        <dbReference type="ARBA" id="ARBA00022759"/>
    </source>
</evidence>
<evidence type="ECO:0000256" key="6">
    <source>
        <dbReference type="ARBA" id="ARBA00023180"/>
    </source>
</evidence>
<dbReference type="GO" id="GO:0016788">
    <property type="term" value="F:hydrolase activity, acting on ester bonds"/>
    <property type="evidence" value="ECO:0007669"/>
    <property type="project" value="InterPro"/>
</dbReference>
<evidence type="ECO:0000256" key="1">
    <source>
        <dbReference type="ARBA" id="ARBA00022722"/>
    </source>
</evidence>
<dbReference type="CDD" id="cd11010">
    <property type="entry name" value="S1-P1_nuclease"/>
    <property type="match status" value="1"/>
</dbReference>
<reference evidence="7 8" key="1">
    <citation type="submission" date="2019-11" db="EMBL/GenBank/DDBJ databases">
        <title>Characterization of Elizabethkingia argenteiflava sp. nov., isolated from inner surface of Soybean Pods.</title>
        <authorList>
            <person name="Mo S."/>
        </authorList>
    </citation>
    <scope>NUCLEOTIDE SEQUENCE [LARGE SCALE GENOMIC DNA]</scope>
    <source>
        <strain evidence="7 8">YB22</strain>
    </source>
</reference>
<keyword evidence="2" id="KW-0479">Metal-binding</keyword>
<comment type="caution">
    <text evidence="7">The sequence shown here is derived from an EMBL/GenBank/DDBJ whole genome shotgun (WGS) entry which is preliminary data.</text>
</comment>
<dbReference type="InterPro" id="IPR008947">
    <property type="entry name" value="PLipase_C/P1_nuclease_dom_sf"/>
</dbReference>
<sequence length="263" mass="30389">MKKLWHRFVVCTFVAASLQMYGWGLTGHRIVAEIAENNLNARAKRHLKKILGKESMAYWANWPDFIKSDTTGVWKSTYTWHYVNIDPQPDFDTFKSVLFAQPAPTLYTQIKKLSEQIKHKKTSLQDKKIALIFLIHIMGDMVQPMHVGRAGDLGGNKITVSYFGKNTNLHSVWDEGLIDSLKYSYTEFARLLDIRSRAEIRKIQSGTLEEWLYENHRLANRIYADTPVGSKLSYAYGYKYDKILEEQLLKGGLRLAKILNELL</sequence>
<dbReference type="GO" id="GO:0006308">
    <property type="term" value="P:DNA catabolic process"/>
    <property type="evidence" value="ECO:0007669"/>
    <property type="project" value="InterPro"/>
</dbReference>
<evidence type="ECO:0000313" key="7">
    <source>
        <dbReference type="EMBL" id="NAW51869.1"/>
    </source>
</evidence>